<evidence type="ECO:0000256" key="4">
    <source>
        <dbReference type="ARBA" id="ARBA00022692"/>
    </source>
</evidence>
<evidence type="ECO:0000256" key="6">
    <source>
        <dbReference type="ARBA" id="ARBA00023136"/>
    </source>
</evidence>
<proteinExistence type="inferred from homology"/>
<name>A0A1N6DP48_9BACT</name>
<dbReference type="EMBL" id="FSRA01000001">
    <property type="protein sequence ID" value="SIN72578.1"/>
    <property type="molecule type" value="Genomic_DNA"/>
</dbReference>
<feature type="transmembrane region" description="Helical" evidence="8">
    <location>
        <begin position="46"/>
        <end position="66"/>
    </location>
</feature>
<feature type="transmembrane region" description="Helical" evidence="8">
    <location>
        <begin position="93"/>
        <end position="111"/>
    </location>
</feature>
<dbReference type="GO" id="GO:0005886">
    <property type="term" value="C:plasma membrane"/>
    <property type="evidence" value="ECO:0007669"/>
    <property type="project" value="UniProtKB-SubCell"/>
</dbReference>
<feature type="transmembrane region" description="Helical" evidence="8">
    <location>
        <begin position="198"/>
        <end position="219"/>
    </location>
</feature>
<comment type="subcellular location">
    <subcellularLocation>
        <location evidence="1">Cell membrane</location>
        <topology evidence="1">Multi-pass membrane protein</topology>
    </subcellularLocation>
</comment>
<evidence type="ECO:0000256" key="1">
    <source>
        <dbReference type="ARBA" id="ARBA00004651"/>
    </source>
</evidence>
<evidence type="ECO:0008006" key="11">
    <source>
        <dbReference type="Google" id="ProtNLM"/>
    </source>
</evidence>
<feature type="transmembrane region" description="Helical" evidence="8">
    <location>
        <begin position="334"/>
        <end position="355"/>
    </location>
</feature>
<feature type="transmembrane region" description="Helical" evidence="8">
    <location>
        <begin position="255"/>
        <end position="274"/>
    </location>
</feature>
<reference evidence="9 10" key="1">
    <citation type="submission" date="2016-11" db="EMBL/GenBank/DDBJ databases">
        <authorList>
            <person name="Jaros S."/>
            <person name="Januszkiewicz K."/>
            <person name="Wedrychowicz H."/>
        </authorList>
    </citation>
    <scope>NUCLEOTIDE SEQUENCE [LARGE SCALE GENOMIC DNA]</scope>
    <source>
        <strain evidence="9 10">DSM 24787</strain>
    </source>
</reference>
<feature type="transmembrane region" description="Helical" evidence="8">
    <location>
        <begin position="286"/>
        <end position="303"/>
    </location>
</feature>
<evidence type="ECO:0000256" key="5">
    <source>
        <dbReference type="ARBA" id="ARBA00022989"/>
    </source>
</evidence>
<feature type="transmembrane region" description="Helical" evidence="8">
    <location>
        <begin position="20"/>
        <end position="39"/>
    </location>
</feature>
<dbReference type="OrthoDB" id="1070018at2"/>
<accession>A0A1N6DP48</accession>
<evidence type="ECO:0000256" key="2">
    <source>
        <dbReference type="ARBA" id="ARBA00022475"/>
    </source>
</evidence>
<organism evidence="9 10">
    <name type="scientific">Chitinophaga niabensis</name>
    <dbReference type="NCBI Taxonomy" id="536979"/>
    <lineage>
        <taxon>Bacteria</taxon>
        <taxon>Pseudomonadati</taxon>
        <taxon>Bacteroidota</taxon>
        <taxon>Chitinophagia</taxon>
        <taxon>Chitinophagales</taxon>
        <taxon>Chitinophagaceae</taxon>
        <taxon>Chitinophaga</taxon>
    </lineage>
</organism>
<dbReference type="Pfam" id="PF09594">
    <property type="entry name" value="GT87"/>
    <property type="match status" value="1"/>
</dbReference>
<evidence type="ECO:0000256" key="8">
    <source>
        <dbReference type="SAM" id="Phobius"/>
    </source>
</evidence>
<keyword evidence="2" id="KW-1003">Cell membrane</keyword>
<dbReference type="AlphaFoldDB" id="A0A1N6DP48"/>
<dbReference type="STRING" id="536979.SAMN04488055_0962"/>
<feature type="transmembrane region" description="Helical" evidence="8">
    <location>
        <begin position="309"/>
        <end position="325"/>
    </location>
</feature>
<keyword evidence="5 8" id="KW-1133">Transmembrane helix</keyword>
<sequence length="407" mass="46531">MGELQLGNTSFLIRAGGKEWPVIILWFGISIFAAGKEIWNDNINNYLIFKHVYLHVTTLQPLYLFYPEQYHDVNLYGPVFSLLIAPFSMLPDHIGAMLWAIANTTFLYFAIRQLPLTRIQQNFILLFCSNELFGASSYLQFNQGIAACIILSFALILKGKEFLAAALIVVGTLTKLYGIVGLAFFFFSDNKWTLIKGLFFWGIVFFLLPMLLSSPAYILQTYGQWAEALVIKNNKNVQGALLQDISAMGFIRRTFHLQNMANCWVIIPAIVIFVSQYMMLPWRQNSTYRLYILCSALLFPLLFSTSSEAATYIIAFPAVCIWYVIQTPAKWKTAVFIFALIFCSFAHSDLVTPWVRHHISVPYAIKAFPCLLIWLLIAYQVLTKKFLPKGNKKEHALIYLQTNNKQV</sequence>
<protein>
    <recommendedName>
        <fullName evidence="11">DUF2029 domain-containing protein</fullName>
    </recommendedName>
</protein>
<dbReference type="GO" id="GO:0016758">
    <property type="term" value="F:hexosyltransferase activity"/>
    <property type="evidence" value="ECO:0007669"/>
    <property type="project" value="InterPro"/>
</dbReference>
<keyword evidence="4 8" id="KW-0812">Transmembrane</keyword>
<evidence type="ECO:0000313" key="9">
    <source>
        <dbReference type="EMBL" id="SIN72578.1"/>
    </source>
</evidence>
<dbReference type="Proteomes" id="UP000185003">
    <property type="component" value="Unassembled WGS sequence"/>
</dbReference>
<feature type="transmembrane region" description="Helical" evidence="8">
    <location>
        <begin position="132"/>
        <end position="156"/>
    </location>
</feature>
<keyword evidence="3" id="KW-0808">Transferase</keyword>
<feature type="transmembrane region" description="Helical" evidence="8">
    <location>
        <begin position="361"/>
        <end position="382"/>
    </location>
</feature>
<evidence type="ECO:0000313" key="10">
    <source>
        <dbReference type="Proteomes" id="UP000185003"/>
    </source>
</evidence>
<dbReference type="InterPro" id="IPR018584">
    <property type="entry name" value="GT87"/>
</dbReference>
<keyword evidence="10" id="KW-1185">Reference proteome</keyword>
<comment type="similarity">
    <text evidence="7">Belongs to the glycosyltransferase 87 family.</text>
</comment>
<feature type="transmembrane region" description="Helical" evidence="8">
    <location>
        <begin position="162"/>
        <end position="186"/>
    </location>
</feature>
<evidence type="ECO:0000256" key="7">
    <source>
        <dbReference type="ARBA" id="ARBA00024033"/>
    </source>
</evidence>
<keyword evidence="6 8" id="KW-0472">Membrane</keyword>
<dbReference type="RefSeq" id="WP_084185402.1">
    <property type="nucleotide sequence ID" value="NZ_FSRA01000001.1"/>
</dbReference>
<gene>
    <name evidence="9" type="ORF">SAMN04488055_0962</name>
</gene>
<evidence type="ECO:0000256" key="3">
    <source>
        <dbReference type="ARBA" id="ARBA00022679"/>
    </source>
</evidence>